<keyword evidence="3" id="KW-0460">Magnesium</keyword>
<dbReference type="GO" id="GO:0016787">
    <property type="term" value="F:hydrolase activity"/>
    <property type="evidence" value="ECO:0007669"/>
    <property type="project" value="UniProtKB-KW"/>
</dbReference>
<dbReference type="NCBIfam" id="TIGR01549">
    <property type="entry name" value="HAD-SF-IA-v1"/>
    <property type="match status" value="1"/>
</dbReference>
<evidence type="ECO:0000256" key="1">
    <source>
        <dbReference type="ARBA" id="ARBA00001946"/>
    </source>
</evidence>
<dbReference type="NCBIfam" id="TIGR01509">
    <property type="entry name" value="HAD-SF-IA-v3"/>
    <property type="match status" value="1"/>
</dbReference>
<dbReference type="PANTHER" id="PTHR46470:SF4">
    <property type="entry name" value="5-AMINO-6-(5-PHOSPHO-D-RIBITYLAMINO)URACIL PHOSPHATASE YIGB"/>
    <property type="match status" value="1"/>
</dbReference>
<dbReference type="InterPro" id="IPR051400">
    <property type="entry name" value="HAD-like_hydrolase"/>
</dbReference>
<dbReference type="SFLD" id="SFLDS00003">
    <property type="entry name" value="Haloacid_Dehalogenase"/>
    <property type="match status" value="1"/>
</dbReference>
<dbReference type="PRINTS" id="PR00413">
    <property type="entry name" value="HADHALOGNASE"/>
</dbReference>
<sequence length="242" mass="25950">MTLRAVLWDVDDTLFDHTGADRAAVLGHLDATGLLPGFPSAQAAWLRWQEVATEQLAALSAGEVDYAGHRRARARAFAGPLGDAEADRWFDAYVARYEAGWALFDDVPPVLDALGGRYRHAVLSNAATTAQDRRLRRLGIRNRFELVLGADALGRAKPDPEAFRTACRCLGLAPAEVLYVGNDLATDAEAARAAGLAAVWLDREGTRPTAGVPRVRGLDELPAFLDALDPGSVRPGGGLRLT</sequence>
<dbReference type="Gene3D" id="1.20.120.710">
    <property type="entry name" value="Haloacid dehalogenase hydrolase-like domain"/>
    <property type="match status" value="1"/>
</dbReference>
<comment type="caution">
    <text evidence="4">The sequence shown here is derived from an EMBL/GenBank/DDBJ whole genome shotgun (WGS) entry which is preliminary data.</text>
</comment>
<name>A0ABR6EI68_9ACTN</name>
<dbReference type="InterPro" id="IPR023214">
    <property type="entry name" value="HAD_sf"/>
</dbReference>
<keyword evidence="2 4" id="KW-0378">Hydrolase</keyword>
<dbReference type="Proteomes" id="UP000766698">
    <property type="component" value="Unassembled WGS sequence"/>
</dbReference>
<dbReference type="InterPro" id="IPR006439">
    <property type="entry name" value="HAD-SF_hydro_IA"/>
</dbReference>
<accession>A0ABR6EI68</accession>
<reference evidence="5" key="1">
    <citation type="journal article" date="2020" name="Syst. Appl. Microbiol.">
        <title>Streptomyces alkaliterrae sp. nov., isolated from an alkaline soil, and emended descriptions of Streptomyces alkaliphilus, Streptomyces calidiresistens and Streptomyces durbertensis.</title>
        <authorList>
            <person name="Swiecimska M."/>
            <person name="Golinska P."/>
            <person name="Nouioui I."/>
            <person name="Wypij M."/>
            <person name="Rai M."/>
            <person name="Sangal V."/>
            <person name="Goodfellow M."/>
        </authorList>
    </citation>
    <scope>NUCLEOTIDE SEQUENCE [LARGE SCALE GENOMIC DNA]</scope>
    <source>
        <strain evidence="5">DSM 104538</strain>
    </source>
</reference>
<dbReference type="SFLD" id="SFLDG01129">
    <property type="entry name" value="C1.5:_HAD__Beta-PGM__Phosphata"/>
    <property type="match status" value="1"/>
</dbReference>
<evidence type="ECO:0000313" key="4">
    <source>
        <dbReference type="EMBL" id="MBB1244958.1"/>
    </source>
</evidence>
<evidence type="ECO:0000256" key="2">
    <source>
        <dbReference type="ARBA" id="ARBA00022801"/>
    </source>
</evidence>
<evidence type="ECO:0000256" key="3">
    <source>
        <dbReference type="ARBA" id="ARBA00022842"/>
    </source>
</evidence>
<keyword evidence="5" id="KW-1185">Reference proteome</keyword>
<organism evidence="4 5">
    <name type="scientific">Streptomyces durbertensis</name>
    <dbReference type="NCBI Taxonomy" id="2448886"/>
    <lineage>
        <taxon>Bacteria</taxon>
        <taxon>Bacillati</taxon>
        <taxon>Actinomycetota</taxon>
        <taxon>Actinomycetes</taxon>
        <taxon>Kitasatosporales</taxon>
        <taxon>Streptomycetaceae</taxon>
        <taxon>Streptomyces</taxon>
    </lineage>
</organism>
<protein>
    <submittedName>
        <fullName evidence="4">HAD family hydrolase</fullName>
    </submittedName>
</protein>
<dbReference type="Gene3D" id="3.40.50.1000">
    <property type="entry name" value="HAD superfamily/HAD-like"/>
    <property type="match status" value="1"/>
</dbReference>
<gene>
    <name evidence="4" type="ORF">GL263_15485</name>
</gene>
<dbReference type="Pfam" id="PF00702">
    <property type="entry name" value="Hydrolase"/>
    <property type="match status" value="1"/>
</dbReference>
<dbReference type="InterPro" id="IPR036412">
    <property type="entry name" value="HAD-like_sf"/>
</dbReference>
<comment type="cofactor">
    <cofactor evidence="1">
        <name>Mg(2+)</name>
        <dbReference type="ChEBI" id="CHEBI:18420"/>
    </cofactor>
</comment>
<evidence type="ECO:0000313" key="5">
    <source>
        <dbReference type="Proteomes" id="UP000766698"/>
    </source>
</evidence>
<dbReference type="EMBL" id="WMLF01000215">
    <property type="protein sequence ID" value="MBB1244958.1"/>
    <property type="molecule type" value="Genomic_DNA"/>
</dbReference>
<dbReference type="SUPFAM" id="SSF56784">
    <property type="entry name" value="HAD-like"/>
    <property type="match status" value="1"/>
</dbReference>
<dbReference type="PANTHER" id="PTHR46470">
    <property type="entry name" value="N-ACYLNEURAMINATE-9-PHOSPHATASE"/>
    <property type="match status" value="1"/>
</dbReference>
<proteinExistence type="predicted"/>